<reference evidence="2" key="1">
    <citation type="submission" date="2017-02" db="UniProtKB">
        <authorList>
            <consortium name="WormBaseParasite"/>
        </authorList>
    </citation>
    <scope>IDENTIFICATION</scope>
</reference>
<sequence length="117" mass="13679">LSQLQLSCAQPADSEVEDEENPYSTIKKSPIRSTMLKNLETLIEKNTQQLSRSIFYHEVSMDNMLRDLESAALSKRWRLMDQFDDIDRIDIALFVSFVLLLLYFMTLLFFCITLYLG</sequence>
<dbReference type="AlphaFoldDB" id="A0A0N4XR49"/>
<name>A0A0N4XR49_NIPBR</name>
<evidence type="ECO:0000313" key="2">
    <source>
        <dbReference type="WBParaSite" id="NBR_0000500101-mRNA-1"/>
    </source>
</evidence>
<accession>A0A0N4XR49</accession>
<protein>
    <submittedName>
        <fullName evidence="2">SCHIP-1 domain-containing protein</fullName>
    </submittedName>
</protein>
<keyword evidence="1" id="KW-0472">Membrane</keyword>
<dbReference type="WBParaSite" id="NBR_0000500101-mRNA-1">
    <property type="protein sequence ID" value="NBR_0000500101-mRNA-1"/>
    <property type="gene ID" value="NBR_0000500101"/>
</dbReference>
<keyword evidence="1" id="KW-0812">Transmembrane</keyword>
<feature type="transmembrane region" description="Helical" evidence="1">
    <location>
        <begin position="91"/>
        <end position="116"/>
    </location>
</feature>
<evidence type="ECO:0000256" key="1">
    <source>
        <dbReference type="SAM" id="Phobius"/>
    </source>
</evidence>
<keyword evidence="1" id="KW-1133">Transmembrane helix</keyword>
<organism evidence="2">
    <name type="scientific">Nippostrongylus brasiliensis</name>
    <name type="common">Rat hookworm</name>
    <dbReference type="NCBI Taxonomy" id="27835"/>
    <lineage>
        <taxon>Eukaryota</taxon>
        <taxon>Metazoa</taxon>
        <taxon>Ecdysozoa</taxon>
        <taxon>Nematoda</taxon>
        <taxon>Chromadorea</taxon>
        <taxon>Rhabditida</taxon>
        <taxon>Rhabditina</taxon>
        <taxon>Rhabditomorpha</taxon>
        <taxon>Strongyloidea</taxon>
        <taxon>Heligmosomidae</taxon>
        <taxon>Nippostrongylus</taxon>
    </lineage>
</organism>
<proteinExistence type="predicted"/>